<feature type="compositionally biased region" description="Basic and acidic residues" evidence="3">
    <location>
        <begin position="276"/>
        <end position="298"/>
    </location>
</feature>
<feature type="compositionally biased region" description="Basic and acidic residues" evidence="3">
    <location>
        <begin position="407"/>
        <end position="426"/>
    </location>
</feature>
<feature type="coiled-coil region" evidence="2">
    <location>
        <begin position="78"/>
        <end position="188"/>
    </location>
</feature>
<keyword evidence="1 2" id="KW-0175">Coiled coil</keyword>
<keyword evidence="5" id="KW-1185">Reference proteome</keyword>
<feature type="region of interest" description="Disordered" evidence="3">
    <location>
        <begin position="218"/>
        <end position="251"/>
    </location>
</feature>
<feature type="coiled-coil region" evidence="2">
    <location>
        <begin position="9"/>
        <end position="46"/>
    </location>
</feature>
<feature type="compositionally biased region" description="Low complexity" evidence="3">
    <location>
        <begin position="498"/>
        <end position="509"/>
    </location>
</feature>
<feature type="region of interest" description="Disordered" evidence="3">
    <location>
        <begin position="587"/>
        <end position="686"/>
    </location>
</feature>
<organism evidence="4 5">
    <name type="scientific">Synaphobranchus kaupii</name>
    <name type="common">Kaup's arrowtooth eel</name>
    <dbReference type="NCBI Taxonomy" id="118154"/>
    <lineage>
        <taxon>Eukaryota</taxon>
        <taxon>Metazoa</taxon>
        <taxon>Chordata</taxon>
        <taxon>Craniata</taxon>
        <taxon>Vertebrata</taxon>
        <taxon>Euteleostomi</taxon>
        <taxon>Actinopterygii</taxon>
        <taxon>Neopterygii</taxon>
        <taxon>Teleostei</taxon>
        <taxon>Anguilliformes</taxon>
        <taxon>Synaphobranchidae</taxon>
        <taxon>Synaphobranchus</taxon>
    </lineage>
</organism>
<gene>
    <name evidence="4" type="ORF">SKAU_G00420490</name>
</gene>
<proteinExistence type="predicted"/>
<feature type="compositionally biased region" description="Polar residues" evidence="3">
    <location>
        <begin position="906"/>
        <end position="919"/>
    </location>
</feature>
<accession>A0A9Q1E6I4</accession>
<feature type="compositionally biased region" description="Polar residues" evidence="3">
    <location>
        <begin position="731"/>
        <end position="748"/>
    </location>
</feature>
<dbReference type="InterPro" id="IPR050719">
    <property type="entry name" value="Cortactin-Actin_Reg"/>
</dbReference>
<feature type="region of interest" description="Disordered" evidence="3">
    <location>
        <begin position="986"/>
        <end position="1083"/>
    </location>
</feature>
<feature type="compositionally biased region" description="Basic and acidic residues" evidence="3">
    <location>
        <begin position="454"/>
        <end position="468"/>
    </location>
</feature>
<feature type="compositionally biased region" description="Polar residues" evidence="3">
    <location>
        <begin position="838"/>
        <end position="850"/>
    </location>
</feature>
<dbReference type="EMBL" id="JAINUF010000024">
    <property type="protein sequence ID" value="KAJ8333153.1"/>
    <property type="molecule type" value="Genomic_DNA"/>
</dbReference>
<evidence type="ECO:0000313" key="5">
    <source>
        <dbReference type="Proteomes" id="UP001152622"/>
    </source>
</evidence>
<dbReference type="Proteomes" id="UP001152622">
    <property type="component" value="Chromosome 24"/>
</dbReference>
<dbReference type="AlphaFoldDB" id="A0A9Q1E6I4"/>
<feature type="compositionally biased region" description="Acidic residues" evidence="3">
    <location>
        <begin position="817"/>
        <end position="827"/>
    </location>
</feature>
<name>A0A9Q1E6I4_SYNKA</name>
<feature type="compositionally biased region" description="Gly residues" evidence="3">
    <location>
        <begin position="356"/>
        <end position="367"/>
    </location>
</feature>
<feature type="region of interest" description="Disordered" evidence="3">
    <location>
        <begin position="710"/>
        <end position="943"/>
    </location>
</feature>
<evidence type="ECO:0000313" key="4">
    <source>
        <dbReference type="EMBL" id="KAJ8333153.1"/>
    </source>
</evidence>
<feature type="compositionally biased region" description="Polar residues" evidence="3">
    <location>
        <begin position="523"/>
        <end position="532"/>
    </location>
</feature>
<feature type="compositionally biased region" description="Low complexity" evidence="3">
    <location>
        <begin position="872"/>
        <end position="892"/>
    </location>
</feature>
<dbReference type="PANTHER" id="PTHR23166:SF7">
    <property type="entry name" value="LEUCINE ZIPPER PROTEIN 1"/>
    <property type="match status" value="1"/>
</dbReference>
<feature type="compositionally biased region" description="Basic and acidic residues" evidence="3">
    <location>
        <begin position="370"/>
        <end position="391"/>
    </location>
</feature>
<feature type="compositionally biased region" description="Polar residues" evidence="3">
    <location>
        <begin position="598"/>
        <end position="611"/>
    </location>
</feature>
<reference evidence="4" key="1">
    <citation type="journal article" date="2023" name="Science">
        <title>Genome structures resolve the early diversification of teleost fishes.</title>
        <authorList>
            <person name="Parey E."/>
            <person name="Louis A."/>
            <person name="Montfort J."/>
            <person name="Bouchez O."/>
            <person name="Roques C."/>
            <person name="Iampietro C."/>
            <person name="Lluch J."/>
            <person name="Castinel A."/>
            <person name="Donnadieu C."/>
            <person name="Desvignes T."/>
            <person name="Floi Bucao C."/>
            <person name="Jouanno E."/>
            <person name="Wen M."/>
            <person name="Mejri S."/>
            <person name="Dirks R."/>
            <person name="Jansen H."/>
            <person name="Henkel C."/>
            <person name="Chen W.J."/>
            <person name="Zahm M."/>
            <person name="Cabau C."/>
            <person name="Klopp C."/>
            <person name="Thompson A.W."/>
            <person name="Robinson-Rechavi M."/>
            <person name="Braasch I."/>
            <person name="Lecointre G."/>
            <person name="Bobe J."/>
            <person name="Postlethwait J.H."/>
            <person name="Berthelot C."/>
            <person name="Roest Crollius H."/>
            <person name="Guiguen Y."/>
        </authorList>
    </citation>
    <scope>NUCLEOTIDE SEQUENCE</scope>
    <source>
        <strain evidence="4">WJC10195</strain>
    </source>
</reference>
<feature type="region of interest" description="Disordered" evidence="3">
    <location>
        <begin position="274"/>
        <end position="298"/>
    </location>
</feature>
<feature type="compositionally biased region" description="Polar residues" evidence="3">
    <location>
        <begin position="861"/>
        <end position="871"/>
    </location>
</feature>
<feature type="region of interest" description="Disordered" evidence="3">
    <location>
        <begin position="355"/>
        <end position="551"/>
    </location>
</feature>
<dbReference type="PANTHER" id="PTHR23166">
    <property type="entry name" value="FILAMIN/GPBP-INTERACTING PROTEIN"/>
    <property type="match status" value="1"/>
</dbReference>
<feature type="compositionally biased region" description="Low complexity" evidence="3">
    <location>
        <begin position="753"/>
        <end position="770"/>
    </location>
</feature>
<comment type="caution">
    <text evidence="4">The sequence shown here is derived from an EMBL/GenBank/DDBJ whole genome shotgun (WGS) entry which is preliminary data.</text>
</comment>
<evidence type="ECO:0008006" key="6">
    <source>
        <dbReference type="Google" id="ProtNLM"/>
    </source>
</evidence>
<evidence type="ECO:0000256" key="2">
    <source>
        <dbReference type="SAM" id="Coils"/>
    </source>
</evidence>
<evidence type="ECO:0000256" key="1">
    <source>
        <dbReference type="ARBA" id="ARBA00023054"/>
    </source>
</evidence>
<sequence>MTDYKDTTNRHLRHKLQSLARRVDELEEASSKLHKSEDELLDLQDKIIQAEGGNSSLLGEVDVLRRRVLKIEGKDEEVRKAEDLCRLVREKLEEEEELTKELKSDIERLQGRMAELEKLEEAFGKSKSDCAQLCLSLNEEKNLTRKLSSELETLKARVKEVDASESRLDRAEQALVTEMERLKALTQAFVSERKRLLEKQREDDKLIRELTEKLERNNRLNAADQSRNTSNLQGGRPETGDLRIEDDLPPGLTAKLGLRKKSLDFLDEMVGGLRNSKSEKEKKSTRDGQKEEDNKVKDLTQEVERLKNRLKQLELVEEDLKNTESKNGELLEKFQQERSRSRALSEQIEQFKMQLGIGGGGGGGGGKILENGKAENEEINVRGGFKQEKPKYRSVAADPPGSKHKARELSPPHQRKETKLRSKELSQSEESSPKMAHRTLSPAHKSRRGVKTGVEAKDRVRGGLEEKTATNASAGDGKKPSVLSRYPPAANDQKPWKASAALTTTTTSLKPGEKSQIEKVSQLYDSESNSSDMLAENPGNKASGGLGGVSLPVKDASDQEIQDLLATESHLTKANGSYIAYKSHVSPHLTPADLGSEGHSSASETESTGSRRSAGDTEPLASQEGVGSSGRPAAPSTKHSRYLPFEGSSARSSFDEERTLAGTEGGSSSEATPTHTPSGIEIHRVCSPREALRSKAVIKPAIVEIDRKEVMSSGCASEPLAANGKPRISTKPATLTSTTGKMTSSITIYPNDPGSSRTSSRSSSVSSEPPSSLPRERHTSTSNIVITPGDHHRSSVSVPYEISIPKAEITLRPPQEDANEEEEDDGGDTSIAMETSRVETQLVSRSSLTLRSPLETAATPDLNNDTESGFESSSNSSTTTVTSRRSNPNHPSSSRDDGLPDMRNVTVRSTWRNRGQTSVDEVGLGRSKVADGSEDETESTTTTWRAYRATTVLDAEETVTATTVTATRTGKPSPAELYMQRINSGVSAREPEPVRRSKSTLSPSEGYRRSIPHEPVLAQELQPWNRPQPTALEETTEPPHGSWRKQSPTDLGSCDRASKTEAVSKRTARKTNSPAPLRPCLLPPHRPDFSTQEERHVFQEPFPQGLCLKERHLLHVQSRIPRFALSSACTNRFTRIIYSGDKAARKQTLPNGGAFFCFGIHGKTALIVADGGGFTFWNVVELSVPGMLSGDECDSYDVVREPRVGLDWQRGESAFVRKMAAPLTGRVTNRLESGQVDQATVSAFGGRLDGWRSACRHHGPGRGGG</sequence>
<feature type="compositionally biased region" description="Polar residues" evidence="3">
    <location>
        <begin position="666"/>
        <end position="677"/>
    </location>
</feature>
<feature type="compositionally biased region" description="Polar residues" evidence="3">
    <location>
        <begin position="219"/>
        <end position="233"/>
    </location>
</feature>
<dbReference type="OrthoDB" id="9946011at2759"/>
<protein>
    <recommendedName>
        <fullName evidence="6">Leucine zipper protein 1</fullName>
    </recommendedName>
</protein>
<evidence type="ECO:0000256" key="3">
    <source>
        <dbReference type="SAM" id="MobiDB-lite"/>
    </source>
</evidence>